<proteinExistence type="predicted"/>
<gene>
    <name evidence="1" type="ORF">EHSB41UT_01948</name>
</gene>
<dbReference type="RefSeq" id="WP_087109290.1">
    <property type="nucleotide sequence ID" value="NZ_CBCSCN010000002.1"/>
</dbReference>
<evidence type="ECO:0000313" key="2">
    <source>
        <dbReference type="Proteomes" id="UP000196573"/>
    </source>
</evidence>
<protein>
    <submittedName>
        <fullName evidence="1">Uncharacterized protein</fullName>
    </submittedName>
</protein>
<reference evidence="1 2" key="1">
    <citation type="submission" date="2017-03" db="EMBL/GenBank/DDBJ databases">
        <authorList>
            <person name="Afonso C.L."/>
            <person name="Miller P.J."/>
            <person name="Scott M.A."/>
            <person name="Spackman E."/>
            <person name="Goraichik I."/>
            <person name="Dimitrov K.M."/>
            <person name="Suarez D.L."/>
            <person name="Swayne D.E."/>
        </authorList>
    </citation>
    <scope>NUCLEOTIDE SEQUENCE [LARGE SCALE GENOMIC DNA]</scope>
    <source>
        <strain evidence="1">SB41UT1</strain>
    </source>
</reference>
<sequence length="119" mass="14079">MGTETQNLQKTIKDDLKRLRWSQKRLARELYVATYDYDDDEEMGRYEERVKKDLQRPTTSPQRLNEYLRVIHQHNEYQNLCQFVPAYFSTGALSEALEAEMRDISREIGEELAAAEESD</sequence>
<accession>A0A1X7AJH8</accession>
<dbReference type="Proteomes" id="UP000196573">
    <property type="component" value="Unassembled WGS sequence"/>
</dbReference>
<dbReference type="OrthoDB" id="6369677at2"/>
<organism evidence="1 2">
    <name type="scientific">Parendozoicomonas haliclonae</name>
    <dbReference type="NCBI Taxonomy" id="1960125"/>
    <lineage>
        <taxon>Bacteria</taxon>
        <taxon>Pseudomonadati</taxon>
        <taxon>Pseudomonadota</taxon>
        <taxon>Gammaproteobacteria</taxon>
        <taxon>Oceanospirillales</taxon>
        <taxon>Endozoicomonadaceae</taxon>
        <taxon>Parendozoicomonas</taxon>
    </lineage>
</organism>
<dbReference type="AlphaFoldDB" id="A0A1X7AJH8"/>
<dbReference type="EMBL" id="FWPT01000004">
    <property type="protein sequence ID" value="SMA45554.1"/>
    <property type="molecule type" value="Genomic_DNA"/>
</dbReference>
<evidence type="ECO:0000313" key="1">
    <source>
        <dbReference type="EMBL" id="SMA45554.1"/>
    </source>
</evidence>
<keyword evidence="2" id="KW-1185">Reference proteome</keyword>
<name>A0A1X7AJH8_9GAMM</name>